<reference evidence="1" key="2">
    <citation type="submission" date="2012-12" db="EMBL/GenBank/DDBJ databases">
        <authorList>
            <person name="Gao Y.W."/>
            <person name="Fan S.T."/>
            <person name="Sun H.T."/>
            <person name="Wang Z."/>
            <person name="Gao X.L."/>
            <person name="Li Y.G."/>
            <person name="Wang T.C."/>
            <person name="Zhang K."/>
            <person name="Xu W.W."/>
            <person name="Yu Z.J."/>
            <person name="Xia X.Z."/>
        </authorList>
    </citation>
    <scope>NUCLEOTIDE SEQUENCE</scope>
    <source>
        <strain evidence="1">FR3</strain>
    </source>
</reference>
<sequence>MDQIENKTPTKTLSPISACTIVNWIPKNKLFISICISVIIQINKQHLRKHHGFFADRVEENCLQKQFLEAKSKMKGLSYHLVS</sequence>
<organism evidence="1">
    <name type="scientific">Brugia malayi</name>
    <name type="common">Filarial nematode worm</name>
    <dbReference type="NCBI Taxonomy" id="6279"/>
    <lineage>
        <taxon>Eukaryota</taxon>
        <taxon>Metazoa</taxon>
        <taxon>Ecdysozoa</taxon>
        <taxon>Nematoda</taxon>
        <taxon>Chromadorea</taxon>
        <taxon>Rhabditida</taxon>
        <taxon>Spirurina</taxon>
        <taxon>Spiruromorpha</taxon>
        <taxon>Filarioidea</taxon>
        <taxon>Onchocercidae</taxon>
        <taxon>Brugia</taxon>
    </lineage>
</organism>
<dbReference type="AlphaFoldDB" id="A0A0J9XRS4"/>
<gene>
    <name evidence="1" type="primary">Bm13410</name>
    <name evidence="1" type="ORF">BM_Bm13410</name>
</gene>
<protein>
    <submittedName>
        <fullName evidence="1">Bm13410</fullName>
    </submittedName>
</protein>
<dbReference type="EMBL" id="LN856894">
    <property type="protein sequence ID" value="CDP93704.1"/>
    <property type="molecule type" value="Genomic_DNA"/>
</dbReference>
<evidence type="ECO:0000313" key="1">
    <source>
        <dbReference type="EMBL" id="CDP93704.1"/>
    </source>
</evidence>
<name>A0A0J9XRS4_BRUMA</name>
<proteinExistence type="predicted"/>
<accession>A0A0J9XRS4</accession>
<reference evidence="1" key="1">
    <citation type="journal article" date="2007" name="Science">
        <title>Draft genome of the filarial nematode parasite Brugia malayi.</title>
        <authorList>
            <person name="Ghedin E."/>
            <person name="Wang S."/>
            <person name="Spiro D."/>
            <person name="Caler E."/>
            <person name="Zhao Q."/>
            <person name="Crabtree J."/>
            <person name="Allen J.E."/>
            <person name="Delcher A.L."/>
            <person name="Guiliano D.B."/>
            <person name="Miranda-Saavedra D."/>
            <person name="Angiuoli S.V."/>
            <person name="Creasy T."/>
            <person name="Amedeo P."/>
            <person name="Haas B."/>
            <person name="El-Sayed N.M."/>
            <person name="Wortman J.R."/>
            <person name="Feldblyum T."/>
            <person name="Tallon L."/>
            <person name="Schatz M."/>
            <person name="Shumway M."/>
            <person name="Koo H."/>
            <person name="Salzberg S.L."/>
            <person name="Schobel S."/>
            <person name="Pertea M."/>
            <person name="Pop M."/>
            <person name="White O."/>
            <person name="Barton G.J."/>
            <person name="Carlow C.K."/>
            <person name="Crawford M.J."/>
            <person name="Daub J."/>
            <person name="Dimmic M.W."/>
            <person name="Estes C.F."/>
            <person name="Foster J.M."/>
            <person name="Ganatra M."/>
            <person name="Gregory W.F."/>
            <person name="Johnson N.M."/>
            <person name="Jin J."/>
            <person name="Komuniecki R."/>
            <person name="Korf I."/>
            <person name="Kumar S."/>
            <person name="Laney S."/>
            <person name="Li B.W."/>
            <person name="Li W."/>
            <person name="Lindblom T.H."/>
            <person name="Lustigman S."/>
            <person name="Ma D."/>
            <person name="Maina C.V."/>
            <person name="Martin D.M."/>
            <person name="McCarter J.P."/>
            <person name="McReynolds L."/>
            <person name="Mitreva M."/>
            <person name="Nutman T.B."/>
            <person name="Parkinson J."/>
            <person name="Peregrin-Alvarez J.M."/>
            <person name="Poole C."/>
            <person name="Ren Q."/>
            <person name="Saunders L."/>
            <person name="Sluder A.E."/>
            <person name="Smith K."/>
            <person name="Stanke M."/>
            <person name="Unnasch T.R."/>
            <person name="Ware J."/>
            <person name="Wei A.D."/>
            <person name="Weil G."/>
            <person name="Williams D.J."/>
            <person name="Zhang Y."/>
            <person name="Williams S.A."/>
            <person name="Fraser-Liggett C."/>
            <person name="Slatko B."/>
            <person name="Blaxter M.L."/>
            <person name="Scott A.L."/>
        </authorList>
    </citation>
    <scope>NUCLEOTIDE SEQUENCE</scope>
    <source>
        <strain evidence="1">FR3</strain>
    </source>
</reference>